<dbReference type="Gene3D" id="1.10.4200.10">
    <property type="entry name" value="Triphosphoribosyl-dephospho-CoA protein"/>
    <property type="match status" value="2"/>
</dbReference>
<dbReference type="GO" id="GO:0046917">
    <property type="term" value="F:triphosphoribosyl-dephospho-CoA synthase activity"/>
    <property type="evidence" value="ECO:0007669"/>
    <property type="project" value="UniProtKB-EC"/>
</dbReference>
<dbReference type="AlphaFoldDB" id="A0A7W7ZN88"/>
<evidence type="ECO:0000256" key="3">
    <source>
        <dbReference type="ARBA" id="ARBA00022679"/>
    </source>
</evidence>
<dbReference type="PANTHER" id="PTHR30201:SF2">
    <property type="entry name" value="2-(5''-TRIPHOSPHORIBOSYL)-3'-DEPHOSPHOCOENZYME-A SYNTHASE"/>
    <property type="match status" value="1"/>
</dbReference>
<proteinExistence type="inferred from homology"/>
<dbReference type="GO" id="GO:0005524">
    <property type="term" value="F:ATP binding"/>
    <property type="evidence" value="ECO:0007669"/>
    <property type="project" value="UniProtKB-KW"/>
</dbReference>
<name>A0A7W7ZN88_9BACT</name>
<dbReference type="GO" id="GO:0051191">
    <property type="term" value="P:prosthetic group biosynthetic process"/>
    <property type="evidence" value="ECO:0007669"/>
    <property type="project" value="TreeGrafter"/>
</dbReference>
<keyword evidence="5" id="KW-0067">ATP-binding</keyword>
<evidence type="ECO:0000256" key="4">
    <source>
        <dbReference type="ARBA" id="ARBA00022741"/>
    </source>
</evidence>
<evidence type="ECO:0000313" key="7">
    <source>
        <dbReference type="Proteomes" id="UP000584867"/>
    </source>
</evidence>
<protein>
    <recommendedName>
        <fullName evidence="2">triphosphoribosyl-dephospho-CoA synthase</fullName>
        <ecNumber evidence="2">2.4.2.52</ecNumber>
    </recommendedName>
</protein>
<comment type="catalytic activity">
    <reaction evidence="1">
        <text>3'-dephospho-CoA + ATP = 2'-(5''-triphospho-alpha-D-ribosyl)-3'-dephospho-CoA + adenine</text>
        <dbReference type="Rhea" id="RHEA:15117"/>
        <dbReference type="ChEBI" id="CHEBI:16708"/>
        <dbReference type="ChEBI" id="CHEBI:30616"/>
        <dbReference type="ChEBI" id="CHEBI:57328"/>
        <dbReference type="ChEBI" id="CHEBI:61378"/>
        <dbReference type="EC" id="2.4.2.52"/>
    </reaction>
</comment>
<evidence type="ECO:0000256" key="1">
    <source>
        <dbReference type="ARBA" id="ARBA00001210"/>
    </source>
</evidence>
<evidence type="ECO:0000313" key="6">
    <source>
        <dbReference type="EMBL" id="MBB5063070.1"/>
    </source>
</evidence>
<dbReference type="HAMAP" id="MF_01883">
    <property type="entry name" value="MdcB"/>
    <property type="match status" value="1"/>
</dbReference>
<dbReference type="EMBL" id="JACHIO010000005">
    <property type="protein sequence ID" value="MBB5063070.1"/>
    <property type="molecule type" value="Genomic_DNA"/>
</dbReference>
<evidence type="ECO:0000256" key="5">
    <source>
        <dbReference type="ARBA" id="ARBA00022840"/>
    </source>
</evidence>
<reference evidence="6 7" key="1">
    <citation type="submission" date="2020-08" db="EMBL/GenBank/DDBJ databases">
        <title>Genomic Encyclopedia of Type Strains, Phase IV (KMG-V): Genome sequencing to study the core and pangenomes of soil and plant-associated prokaryotes.</title>
        <authorList>
            <person name="Whitman W."/>
        </authorList>
    </citation>
    <scope>NUCLEOTIDE SEQUENCE [LARGE SCALE GENOMIC DNA]</scope>
    <source>
        <strain evidence="6 7">X5P3</strain>
    </source>
</reference>
<dbReference type="InterPro" id="IPR002736">
    <property type="entry name" value="CitG"/>
</dbReference>
<keyword evidence="3 6" id="KW-0808">Transferase</keyword>
<dbReference type="Proteomes" id="UP000584867">
    <property type="component" value="Unassembled WGS sequence"/>
</dbReference>
<comment type="caution">
    <text evidence="6">The sequence shown here is derived from an EMBL/GenBank/DDBJ whole genome shotgun (WGS) entry which is preliminary data.</text>
</comment>
<dbReference type="InterPro" id="IPR017555">
    <property type="entry name" value="TriPribosyl-deP-CoA_syn"/>
</dbReference>
<keyword evidence="6" id="KW-0328">Glycosyltransferase</keyword>
<dbReference type="GO" id="GO:0016757">
    <property type="term" value="F:glycosyltransferase activity"/>
    <property type="evidence" value="ECO:0007669"/>
    <property type="project" value="UniProtKB-KW"/>
</dbReference>
<gene>
    <name evidence="6" type="ORF">HDF15_001410</name>
</gene>
<accession>A0A7W7ZN88</accession>
<keyword evidence="4" id="KW-0547">Nucleotide-binding</keyword>
<dbReference type="EC" id="2.4.2.52" evidence="2"/>
<sequence>MQTSVFITNDPAARMHSLKRTDQLAALAREALVEEAELTPKPGLVDRRGPGAHKDLSLEVMLRSAAALEPYFAAMGLVSEGRELNRGLRQELAAIGRHAECAMYAATRGSNSHKGAIWILGLLVAAAAHREGQAAREIAAAAGSIARFPDRAQPELLTHGDIARNRYGVPGARGEAANDFPHVINHGLPALRRQQAAGFQESVCRLDALFSIMSHLDDTCVLYRGGVEALQATKSGARAVLLAGGSSSSNGQDEMRNLDRELVARHVSPGGSADLLAATIFLDRVERHSCEVRKNQGKWEERDGAA</sequence>
<dbReference type="RefSeq" id="WP_260330901.1">
    <property type="nucleotide sequence ID" value="NZ_JACHIO010000005.1"/>
</dbReference>
<dbReference type="PANTHER" id="PTHR30201">
    <property type="entry name" value="TRIPHOSPHORIBOSYL-DEPHOSPHO-COA SYNTHASE"/>
    <property type="match status" value="1"/>
</dbReference>
<dbReference type="NCBIfam" id="TIGR03132">
    <property type="entry name" value="malonate_mdcB"/>
    <property type="match status" value="1"/>
</dbReference>
<dbReference type="NCBIfam" id="NF002315">
    <property type="entry name" value="PRK01237.1"/>
    <property type="match status" value="1"/>
</dbReference>
<dbReference type="Pfam" id="PF01874">
    <property type="entry name" value="CitG"/>
    <property type="match status" value="1"/>
</dbReference>
<evidence type="ECO:0000256" key="2">
    <source>
        <dbReference type="ARBA" id="ARBA00012074"/>
    </source>
</evidence>
<organism evidence="6 7">
    <name type="scientific">Granulicella mallensis</name>
    <dbReference type="NCBI Taxonomy" id="940614"/>
    <lineage>
        <taxon>Bacteria</taxon>
        <taxon>Pseudomonadati</taxon>
        <taxon>Acidobacteriota</taxon>
        <taxon>Terriglobia</taxon>
        <taxon>Terriglobales</taxon>
        <taxon>Acidobacteriaceae</taxon>
        <taxon>Granulicella</taxon>
    </lineage>
</organism>